<dbReference type="InterPro" id="IPR023210">
    <property type="entry name" value="NADP_OxRdtase_dom"/>
</dbReference>
<dbReference type="RefSeq" id="WP_171202230.1">
    <property type="nucleotide sequence ID" value="NZ_BAAANP010000026.1"/>
</dbReference>
<dbReference type="SUPFAM" id="SSF51430">
    <property type="entry name" value="NAD(P)-linked oxidoreductase"/>
    <property type="match status" value="1"/>
</dbReference>
<sequence length="359" mass="39323">MSTAGTATAQQGVDPRDVPTRTLRTGARIPAIGMGTFGSDTYGPQQVAEAVRGALRAGYRLVDCASVYGNEEAVGAVLGEALTGGSVGRDDLFVMTKVWNDAHDPRDAVASVRRSLADLRLDVLDAVFVHWPFPNHHPPMADLDARDPHAQPYDHERYMRLWRALEDLVDDGVVRHLGTSNMTVPKLRLLLRDARVLPALNEMEMHPCFQQRELFRFCVENGVQPVGYSPLGSPSRPQRDRTEDDPVDVEHPVVRAVAERHGVHPVAMCLKWAVAHGQIPIPFSVKPSQYTANLTAVTGDPLTPEEVEELRAADTGSRLIKGQVFLWPEARSWEDLWDVEGTVTGGTSLDAPPAGGPRC</sequence>
<dbReference type="Gene3D" id="3.20.20.100">
    <property type="entry name" value="NADP-dependent oxidoreductase domain"/>
    <property type="match status" value="1"/>
</dbReference>
<dbReference type="Proteomes" id="UP000555552">
    <property type="component" value="Unassembled WGS sequence"/>
</dbReference>
<dbReference type="PIRSF" id="PIRSF000097">
    <property type="entry name" value="AKR"/>
    <property type="match status" value="1"/>
</dbReference>
<dbReference type="AlphaFoldDB" id="A0A849BNJ1"/>
<keyword evidence="7" id="KW-1185">Reference proteome</keyword>
<feature type="active site" description="Proton donor" evidence="1">
    <location>
        <position position="68"/>
    </location>
</feature>
<dbReference type="EMBL" id="JABEMA010000037">
    <property type="protein sequence ID" value="NNH22382.1"/>
    <property type="molecule type" value="Genomic_DNA"/>
</dbReference>
<comment type="caution">
    <text evidence="6">The sequence shown here is derived from an EMBL/GenBank/DDBJ whole genome shotgun (WGS) entry which is preliminary data.</text>
</comment>
<feature type="binding site" evidence="2">
    <location>
        <position position="130"/>
    </location>
    <ligand>
        <name>substrate</name>
    </ligand>
</feature>
<feature type="domain" description="NADP-dependent oxidoreductase" evidence="5">
    <location>
        <begin position="32"/>
        <end position="313"/>
    </location>
</feature>
<organism evidence="6 7">
    <name type="scientific">Pseudokineococcus marinus</name>
    <dbReference type="NCBI Taxonomy" id="351215"/>
    <lineage>
        <taxon>Bacteria</taxon>
        <taxon>Bacillati</taxon>
        <taxon>Actinomycetota</taxon>
        <taxon>Actinomycetes</taxon>
        <taxon>Kineosporiales</taxon>
        <taxon>Kineosporiaceae</taxon>
        <taxon>Pseudokineococcus</taxon>
    </lineage>
</organism>
<proteinExistence type="predicted"/>
<dbReference type="GO" id="GO:0016491">
    <property type="term" value="F:oxidoreductase activity"/>
    <property type="evidence" value="ECO:0007669"/>
    <property type="project" value="InterPro"/>
</dbReference>
<reference evidence="6 7" key="1">
    <citation type="submission" date="2020-05" db="EMBL/GenBank/DDBJ databases">
        <title>MicrobeNet Type strains.</title>
        <authorList>
            <person name="Nicholson A.C."/>
        </authorList>
    </citation>
    <scope>NUCLEOTIDE SEQUENCE [LARGE SCALE GENOMIC DNA]</scope>
    <source>
        <strain evidence="6 7">JCM 14547</strain>
    </source>
</reference>
<protein>
    <submittedName>
        <fullName evidence="6">Aldo/keto reductase</fullName>
    </submittedName>
</protein>
<feature type="compositionally biased region" description="Polar residues" evidence="4">
    <location>
        <begin position="1"/>
        <end position="11"/>
    </location>
</feature>
<evidence type="ECO:0000259" key="5">
    <source>
        <dbReference type="Pfam" id="PF00248"/>
    </source>
</evidence>
<dbReference type="Pfam" id="PF00248">
    <property type="entry name" value="Aldo_ket_red"/>
    <property type="match status" value="1"/>
</dbReference>
<dbReference type="InterPro" id="IPR020471">
    <property type="entry name" value="AKR"/>
</dbReference>
<evidence type="ECO:0000256" key="4">
    <source>
        <dbReference type="SAM" id="MobiDB-lite"/>
    </source>
</evidence>
<evidence type="ECO:0000313" key="7">
    <source>
        <dbReference type="Proteomes" id="UP000555552"/>
    </source>
</evidence>
<dbReference type="InterPro" id="IPR036812">
    <property type="entry name" value="NAD(P)_OxRdtase_dom_sf"/>
</dbReference>
<feature type="site" description="Lowers pKa of active site Tyr" evidence="3">
    <location>
        <position position="97"/>
    </location>
</feature>
<dbReference type="PRINTS" id="PR00069">
    <property type="entry name" value="ALDKETRDTASE"/>
</dbReference>
<name>A0A849BNJ1_9ACTN</name>
<evidence type="ECO:0000313" key="6">
    <source>
        <dbReference type="EMBL" id="NNH22382.1"/>
    </source>
</evidence>
<evidence type="ECO:0000256" key="1">
    <source>
        <dbReference type="PIRSR" id="PIRSR000097-1"/>
    </source>
</evidence>
<dbReference type="PANTHER" id="PTHR11732">
    <property type="entry name" value="ALDO/KETO REDUCTASE"/>
    <property type="match status" value="1"/>
</dbReference>
<accession>A0A849BNJ1</accession>
<feature type="region of interest" description="Disordered" evidence="4">
    <location>
        <begin position="1"/>
        <end position="21"/>
    </location>
</feature>
<evidence type="ECO:0000256" key="2">
    <source>
        <dbReference type="PIRSR" id="PIRSR000097-2"/>
    </source>
</evidence>
<dbReference type="InterPro" id="IPR018170">
    <property type="entry name" value="Aldo/ket_reductase_CS"/>
</dbReference>
<evidence type="ECO:0000256" key="3">
    <source>
        <dbReference type="PIRSR" id="PIRSR000097-3"/>
    </source>
</evidence>
<dbReference type="PROSITE" id="PS00798">
    <property type="entry name" value="ALDOKETO_REDUCTASE_1"/>
    <property type="match status" value="1"/>
</dbReference>
<gene>
    <name evidence="6" type="ORF">HLB09_04620</name>
</gene>